<reference evidence="14 15" key="1">
    <citation type="submission" date="2020-10" db="EMBL/GenBank/DDBJ databases">
        <title>Ca. Dormibacterota MAGs.</title>
        <authorList>
            <person name="Montgomery K."/>
        </authorList>
    </citation>
    <scope>NUCLEOTIDE SEQUENCE [LARGE SCALE GENOMIC DNA]</scope>
    <source>
        <strain evidence="14">Mitchell_Peninsula_5</strain>
    </source>
</reference>
<comment type="subcellular location">
    <subcellularLocation>
        <location evidence="9">Cytoplasm</location>
    </subcellularLocation>
</comment>
<dbReference type="NCBIfam" id="TIGR02729">
    <property type="entry name" value="Obg_CgtA"/>
    <property type="match status" value="1"/>
</dbReference>
<keyword evidence="8 9" id="KW-0342">GTP-binding</keyword>
<dbReference type="SUPFAM" id="SSF52540">
    <property type="entry name" value="P-loop containing nucleoside triphosphate hydrolases"/>
    <property type="match status" value="1"/>
</dbReference>
<dbReference type="Gene3D" id="2.70.210.12">
    <property type="entry name" value="GTP1/OBG domain"/>
    <property type="match status" value="1"/>
</dbReference>
<evidence type="ECO:0000256" key="6">
    <source>
        <dbReference type="ARBA" id="ARBA00022801"/>
    </source>
</evidence>
<evidence type="ECO:0000256" key="3">
    <source>
        <dbReference type="ARBA" id="ARBA00022490"/>
    </source>
</evidence>
<evidence type="ECO:0000259" key="13">
    <source>
        <dbReference type="PROSITE" id="PS51883"/>
    </source>
</evidence>
<comment type="similarity">
    <text evidence="2 9">Belongs to the TRAFAC class OBG-HflX-like GTPase superfamily. OBG GTPase family.</text>
</comment>
<dbReference type="AlphaFoldDB" id="A0A934KPG7"/>
<keyword evidence="7 9" id="KW-0460">Magnesium</keyword>
<dbReference type="PROSITE" id="PS51881">
    <property type="entry name" value="OCT"/>
    <property type="match status" value="1"/>
</dbReference>
<keyword evidence="3 9" id="KW-0963">Cytoplasm</keyword>
<name>A0A934KPG7_9BACT</name>
<feature type="binding site" evidence="9">
    <location>
        <begin position="167"/>
        <end position="174"/>
    </location>
    <ligand>
        <name>GTP</name>
        <dbReference type="ChEBI" id="CHEBI:37565"/>
    </ligand>
</feature>
<dbReference type="Pfam" id="PF01018">
    <property type="entry name" value="GTP1_OBG"/>
    <property type="match status" value="1"/>
</dbReference>
<dbReference type="GO" id="GO:0005737">
    <property type="term" value="C:cytoplasm"/>
    <property type="evidence" value="ECO:0007669"/>
    <property type="project" value="UniProtKB-SubCell"/>
</dbReference>
<dbReference type="HAMAP" id="MF_01454">
    <property type="entry name" value="GTPase_Obg"/>
    <property type="match status" value="1"/>
</dbReference>
<dbReference type="PROSITE" id="PS51883">
    <property type="entry name" value="OBG"/>
    <property type="match status" value="1"/>
</dbReference>
<keyword evidence="5 9" id="KW-0547">Nucleotide-binding</keyword>
<dbReference type="EMBL" id="JAEKNN010000046">
    <property type="protein sequence ID" value="MBJ7609480.1"/>
    <property type="molecule type" value="Genomic_DNA"/>
</dbReference>
<dbReference type="InterPro" id="IPR015349">
    <property type="entry name" value="OCT_dom"/>
</dbReference>
<comment type="subunit">
    <text evidence="9">Monomer.</text>
</comment>
<evidence type="ECO:0000256" key="8">
    <source>
        <dbReference type="ARBA" id="ARBA00023134"/>
    </source>
</evidence>
<feature type="binding site" evidence="9">
    <location>
        <begin position="307"/>
        <end position="309"/>
    </location>
    <ligand>
        <name>GTP</name>
        <dbReference type="ChEBI" id="CHEBI:37565"/>
    </ligand>
</feature>
<dbReference type="InterPro" id="IPR014100">
    <property type="entry name" value="GTP-bd_Obg/CgtA"/>
</dbReference>
<organism evidence="14 15">
    <name type="scientific">Candidatus Amunia macphersoniae</name>
    <dbReference type="NCBI Taxonomy" id="3127014"/>
    <lineage>
        <taxon>Bacteria</taxon>
        <taxon>Bacillati</taxon>
        <taxon>Candidatus Dormiibacterota</taxon>
        <taxon>Candidatus Dormibacteria</taxon>
        <taxon>Candidatus Aeolococcales</taxon>
        <taxon>Candidatus Aeolococcaceae</taxon>
        <taxon>Candidatus Amunia</taxon>
    </lineage>
</organism>
<dbReference type="InterPro" id="IPR036726">
    <property type="entry name" value="GTP1_OBG_dom_sf"/>
</dbReference>
<dbReference type="InterPro" id="IPR045086">
    <property type="entry name" value="OBG_GTPase"/>
</dbReference>
<evidence type="ECO:0000256" key="7">
    <source>
        <dbReference type="ARBA" id="ARBA00022842"/>
    </source>
</evidence>
<dbReference type="NCBIfam" id="NF008956">
    <property type="entry name" value="PRK12299.1"/>
    <property type="match status" value="1"/>
</dbReference>
<protein>
    <recommendedName>
        <fullName evidence="9">GTPase Obg</fullName>
        <ecNumber evidence="9">3.6.5.-</ecNumber>
    </recommendedName>
    <alternativeName>
        <fullName evidence="9">GTP-binding protein Obg</fullName>
    </alternativeName>
</protein>
<feature type="binding site" evidence="9">
    <location>
        <begin position="283"/>
        <end position="286"/>
    </location>
    <ligand>
        <name>GTP</name>
        <dbReference type="ChEBI" id="CHEBI:37565"/>
    </ligand>
</feature>
<dbReference type="SUPFAM" id="SSF82051">
    <property type="entry name" value="Obg GTP-binding protein N-terminal domain"/>
    <property type="match status" value="1"/>
</dbReference>
<dbReference type="PANTHER" id="PTHR11702">
    <property type="entry name" value="DEVELOPMENTALLY REGULATED GTP-BINDING PROTEIN-RELATED"/>
    <property type="match status" value="1"/>
</dbReference>
<feature type="region of interest" description="Disordered" evidence="10">
    <location>
        <begin position="116"/>
        <end position="138"/>
    </location>
</feature>
<dbReference type="GO" id="GO:0003924">
    <property type="term" value="F:GTPase activity"/>
    <property type="evidence" value="ECO:0007669"/>
    <property type="project" value="UniProtKB-UniRule"/>
</dbReference>
<evidence type="ECO:0000256" key="1">
    <source>
        <dbReference type="ARBA" id="ARBA00001946"/>
    </source>
</evidence>
<gene>
    <name evidence="14" type="primary">obgE</name>
    <name evidence="9" type="synonym">obg</name>
    <name evidence="14" type="ORF">JF887_08640</name>
</gene>
<dbReference type="NCBIfam" id="NF008955">
    <property type="entry name" value="PRK12297.1"/>
    <property type="match status" value="1"/>
</dbReference>
<comment type="caution">
    <text evidence="14">The sequence shown here is derived from an EMBL/GenBank/DDBJ whole genome shotgun (WGS) entry which is preliminary data.</text>
</comment>
<dbReference type="PROSITE" id="PS51710">
    <property type="entry name" value="G_OBG"/>
    <property type="match status" value="1"/>
</dbReference>
<dbReference type="Gene3D" id="3.30.300.350">
    <property type="entry name" value="GTP-binding protein OBG, C-terminal domain"/>
    <property type="match status" value="1"/>
</dbReference>
<evidence type="ECO:0000256" key="5">
    <source>
        <dbReference type="ARBA" id="ARBA00022741"/>
    </source>
</evidence>
<dbReference type="NCBIfam" id="TIGR03595">
    <property type="entry name" value="Obg_CgtA_exten"/>
    <property type="match status" value="1"/>
</dbReference>
<dbReference type="InterPro" id="IPR006169">
    <property type="entry name" value="GTP1_OBG_dom"/>
</dbReference>
<evidence type="ECO:0000259" key="11">
    <source>
        <dbReference type="PROSITE" id="PS51710"/>
    </source>
</evidence>
<dbReference type="SUPFAM" id="SSF102741">
    <property type="entry name" value="Obg GTP-binding protein C-terminal domain"/>
    <property type="match status" value="1"/>
</dbReference>
<evidence type="ECO:0000313" key="14">
    <source>
        <dbReference type="EMBL" id="MBJ7609480.1"/>
    </source>
</evidence>
<keyword evidence="6 9" id="KW-0378">Hydrolase</keyword>
<feature type="domain" description="OCT" evidence="12">
    <location>
        <begin position="349"/>
        <end position="427"/>
    </location>
</feature>
<feature type="binding site" evidence="9">
    <location>
        <begin position="214"/>
        <end position="217"/>
    </location>
    <ligand>
        <name>GTP</name>
        <dbReference type="ChEBI" id="CHEBI:37565"/>
    </ligand>
</feature>
<accession>A0A934KPG7</accession>
<dbReference type="GO" id="GO:0005525">
    <property type="term" value="F:GTP binding"/>
    <property type="evidence" value="ECO:0007669"/>
    <property type="project" value="UniProtKB-UniRule"/>
</dbReference>
<keyword evidence="4 9" id="KW-0479">Metal-binding</keyword>
<dbReference type="PROSITE" id="PS00905">
    <property type="entry name" value="GTP1_OBG"/>
    <property type="match status" value="1"/>
</dbReference>
<dbReference type="Pfam" id="PF01926">
    <property type="entry name" value="MMR_HSR1"/>
    <property type="match status" value="1"/>
</dbReference>
<dbReference type="FunFam" id="2.70.210.12:FF:000001">
    <property type="entry name" value="GTPase Obg"/>
    <property type="match status" value="1"/>
</dbReference>
<dbReference type="InterPro" id="IPR031167">
    <property type="entry name" value="G_OBG"/>
</dbReference>
<evidence type="ECO:0000313" key="15">
    <source>
        <dbReference type="Proteomes" id="UP000614410"/>
    </source>
</evidence>
<evidence type="ECO:0000256" key="9">
    <source>
        <dbReference type="HAMAP-Rule" id="MF_01454"/>
    </source>
</evidence>
<dbReference type="InterPro" id="IPR027417">
    <property type="entry name" value="P-loop_NTPase"/>
</dbReference>
<dbReference type="CDD" id="cd01898">
    <property type="entry name" value="Obg"/>
    <property type="match status" value="1"/>
</dbReference>
<dbReference type="Proteomes" id="UP000614410">
    <property type="component" value="Unassembled WGS sequence"/>
</dbReference>
<dbReference type="InterPro" id="IPR006074">
    <property type="entry name" value="GTP1-OBG_CS"/>
</dbReference>
<dbReference type="InterPro" id="IPR006073">
    <property type="entry name" value="GTP-bd"/>
</dbReference>
<evidence type="ECO:0000256" key="2">
    <source>
        <dbReference type="ARBA" id="ARBA00007699"/>
    </source>
</evidence>
<dbReference type="InterPro" id="IPR036346">
    <property type="entry name" value="GTP-bd_prot_GTP1/OBG_C_sf"/>
</dbReference>
<feature type="binding site" evidence="9">
    <location>
        <position position="194"/>
    </location>
    <ligand>
        <name>Mg(2+)</name>
        <dbReference type="ChEBI" id="CHEBI:18420"/>
    </ligand>
</feature>
<comment type="cofactor">
    <cofactor evidence="1 9">
        <name>Mg(2+)</name>
        <dbReference type="ChEBI" id="CHEBI:18420"/>
    </cofactor>
</comment>
<dbReference type="PRINTS" id="PR00326">
    <property type="entry name" value="GTP1OBG"/>
</dbReference>
<dbReference type="GO" id="GO:0042254">
    <property type="term" value="P:ribosome biogenesis"/>
    <property type="evidence" value="ECO:0007669"/>
    <property type="project" value="UniProtKB-UniRule"/>
</dbReference>
<dbReference type="PANTHER" id="PTHR11702:SF31">
    <property type="entry name" value="MITOCHONDRIAL RIBOSOME-ASSOCIATED GTPASE 2"/>
    <property type="match status" value="1"/>
</dbReference>
<dbReference type="EC" id="3.6.5.-" evidence="9"/>
<feature type="domain" description="OBG-type G" evidence="11">
    <location>
        <begin position="161"/>
        <end position="326"/>
    </location>
</feature>
<dbReference type="GO" id="GO:0000287">
    <property type="term" value="F:magnesium ion binding"/>
    <property type="evidence" value="ECO:0007669"/>
    <property type="project" value="InterPro"/>
</dbReference>
<proteinExistence type="inferred from homology"/>
<evidence type="ECO:0000256" key="4">
    <source>
        <dbReference type="ARBA" id="ARBA00022723"/>
    </source>
</evidence>
<comment type="function">
    <text evidence="9">An essential GTPase which binds GTP, GDP and possibly (p)ppGpp with moderate affinity, with high nucleotide exchange rates and a fairly low GTP hydrolysis rate. Plays a role in control of the cell cycle, stress response, ribosome biogenesis and in those bacteria that undergo differentiation, in morphogenesis control.</text>
</comment>
<evidence type="ECO:0000256" key="10">
    <source>
        <dbReference type="SAM" id="MobiDB-lite"/>
    </source>
</evidence>
<feature type="binding site" evidence="9">
    <location>
        <begin position="192"/>
        <end position="196"/>
    </location>
    <ligand>
        <name>GTP</name>
        <dbReference type="ChEBI" id="CHEBI:37565"/>
    </ligand>
</feature>
<evidence type="ECO:0000259" key="12">
    <source>
        <dbReference type="PROSITE" id="PS51881"/>
    </source>
</evidence>
<dbReference type="Gene3D" id="3.40.50.300">
    <property type="entry name" value="P-loop containing nucleotide triphosphate hydrolases"/>
    <property type="match status" value="1"/>
</dbReference>
<dbReference type="Pfam" id="PF09269">
    <property type="entry name" value="DUF1967"/>
    <property type="match status" value="1"/>
</dbReference>
<feature type="binding site" evidence="9">
    <location>
        <position position="174"/>
    </location>
    <ligand>
        <name>Mg(2+)</name>
        <dbReference type="ChEBI" id="CHEBI:18420"/>
    </ligand>
</feature>
<sequence length="429" mass="44774">MSTFLDEVIIDVAGGDGGRGAVSFRREKYVPMGGPDGGDGGRGGDVVVIADATDTTLAGFRERRRFHAPPGGAGGKSLRHGAAGEEVVLHVPPGTVVRDADTEEVIADLDRTGSRAVVGSGGRGGRGNTHFASATRQTPRVGELGARGSGRRIHLELKLIADVGLVGLPNAGKSTLLAALTGAHPKIAAYPFTTLHPNLGVAETSMGATLVIADVPGLIEGAHLGVGLGIDFLRHLERTRALVHVVDATDGPTGVEASVDAVRAELGAFSDELASKPRLLALNKIDLLEEEPRRQLGTRYPDALLIAAADLEGTDQLLDQAASLVAEIRATELAVALSQPGDGGEHRLYRHRSRRQAPAVSRDGEAYVVTSDGIERLVAMTDMDSEEAVARLQQKLRTAGVDAALAQAGCEDGDTVRIGELEFIYSDDG</sequence>
<feature type="domain" description="Obg" evidence="13">
    <location>
        <begin position="2"/>
        <end position="160"/>
    </location>
</feature>